<dbReference type="Proteomes" id="UP000422764">
    <property type="component" value="Chromosome"/>
</dbReference>
<evidence type="ECO:0000313" key="2">
    <source>
        <dbReference type="Proteomes" id="UP000422764"/>
    </source>
</evidence>
<evidence type="ECO:0000313" key="1">
    <source>
        <dbReference type="EMBL" id="QGU95786.1"/>
    </source>
</evidence>
<dbReference type="AlphaFoldDB" id="A0A6I6EXX7"/>
<dbReference type="Gene3D" id="3.20.80.10">
    <property type="entry name" value="Regulatory factor, effector binding domain"/>
    <property type="match status" value="1"/>
</dbReference>
<dbReference type="InterPro" id="IPR011256">
    <property type="entry name" value="Reg_factor_effector_dom_sf"/>
</dbReference>
<evidence type="ECO:0008006" key="3">
    <source>
        <dbReference type="Google" id="ProtNLM"/>
    </source>
</evidence>
<name>A0A6I6EXX7_9CLOT</name>
<protein>
    <recommendedName>
        <fullName evidence="3">GyrI-like small molecule binding domain-containing protein</fullName>
    </recommendedName>
</protein>
<proteinExistence type="predicted"/>
<gene>
    <name evidence="1" type="ORF">GOM49_12390</name>
</gene>
<organism evidence="1 2">
    <name type="scientific">Clostridium bovifaecis</name>
    <dbReference type="NCBI Taxonomy" id="2184719"/>
    <lineage>
        <taxon>Bacteria</taxon>
        <taxon>Bacillati</taxon>
        <taxon>Bacillota</taxon>
        <taxon>Clostridia</taxon>
        <taxon>Eubacteriales</taxon>
        <taxon>Clostridiaceae</taxon>
        <taxon>Clostridium</taxon>
    </lineage>
</organism>
<sequence length="92" mass="10490">MNEKDAAVPQYVFKRANNRNDSNAIKSSGTYACIYQSIPNGKINEIIYSFIMFLSSQHIAAEGPLYLDSIANDFIRFPNEEYVFKLSIKCKL</sequence>
<keyword evidence="2" id="KW-1185">Reference proteome</keyword>
<dbReference type="EMBL" id="CP046522">
    <property type="protein sequence ID" value="QGU95786.1"/>
    <property type="molecule type" value="Genomic_DNA"/>
</dbReference>
<accession>A0A6I6EXX7</accession>
<reference evidence="1 2" key="1">
    <citation type="submission" date="2019-12" db="EMBL/GenBank/DDBJ databases">
        <title>Genome sequenceing of Clostridium bovifaecis.</title>
        <authorList>
            <person name="Yao Y."/>
        </authorList>
    </citation>
    <scope>NUCLEOTIDE SEQUENCE [LARGE SCALE GENOMIC DNA]</scope>
    <source>
        <strain evidence="1 2">BXX</strain>
    </source>
</reference>